<name>A0A511QJT8_9VIBR</name>
<feature type="signal peptide" evidence="1">
    <location>
        <begin position="1"/>
        <end position="18"/>
    </location>
</feature>
<evidence type="ECO:0000313" key="2">
    <source>
        <dbReference type="EMBL" id="GEM77541.1"/>
    </source>
</evidence>
<keyword evidence="3" id="KW-1185">Reference proteome</keyword>
<keyword evidence="1" id="KW-0732">Signal</keyword>
<comment type="caution">
    <text evidence="2">The sequence shown here is derived from an EMBL/GenBank/DDBJ whole genome shotgun (WGS) entry which is preliminary data.</text>
</comment>
<evidence type="ECO:0000256" key="1">
    <source>
        <dbReference type="SAM" id="SignalP"/>
    </source>
</evidence>
<protein>
    <submittedName>
        <fullName evidence="2">Uncharacterized protein</fullName>
    </submittedName>
</protein>
<feature type="chain" id="PRO_5021986198" evidence="1">
    <location>
        <begin position="19"/>
        <end position="107"/>
    </location>
</feature>
<dbReference type="AlphaFoldDB" id="A0A511QJT8"/>
<sequence length="107" mass="12214">MKKFSLLFAFLISLNTYADTSSQMIERIQVENGQVYIYSKGFINTKNCQKADRVKLDKDSLGFKEMYSMALTAYTAKTPIGFWIKECGTSPWRITVPVAYASYLAQK</sequence>
<organism evidence="2 3">
    <name type="scientific">Vibrio sagamiensis NBRC 104589</name>
    <dbReference type="NCBI Taxonomy" id="1219064"/>
    <lineage>
        <taxon>Bacteria</taxon>
        <taxon>Pseudomonadati</taxon>
        <taxon>Pseudomonadota</taxon>
        <taxon>Gammaproteobacteria</taxon>
        <taxon>Vibrionales</taxon>
        <taxon>Vibrionaceae</taxon>
        <taxon>Vibrio</taxon>
    </lineage>
</organism>
<dbReference type="OrthoDB" id="5906001at2"/>
<evidence type="ECO:0000313" key="3">
    <source>
        <dbReference type="Proteomes" id="UP000321922"/>
    </source>
</evidence>
<proteinExistence type="predicted"/>
<dbReference type="RefSeq" id="WP_039983402.1">
    <property type="nucleotide sequence ID" value="NZ_BAOJ01000199.1"/>
</dbReference>
<dbReference type="Proteomes" id="UP000321922">
    <property type="component" value="Unassembled WGS sequence"/>
</dbReference>
<accession>A0A511QJT8</accession>
<gene>
    <name evidence="2" type="ORF">VSA01S_36530</name>
</gene>
<reference evidence="2 3" key="1">
    <citation type="submission" date="2019-07" db="EMBL/GenBank/DDBJ databases">
        <title>Whole genome shotgun sequence of Vibrio sagamiensis NBRC 104589.</title>
        <authorList>
            <person name="Hosoyama A."/>
            <person name="Uohara A."/>
            <person name="Ohji S."/>
            <person name="Ichikawa N."/>
        </authorList>
    </citation>
    <scope>NUCLEOTIDE SEQUENCE [LARGE SCALE GENOMIC DNA]</scope>
    <source>
        <strain evidence="2 3">NBRC 104589</strain>
    </source>
</reference>
<dbReference type="EMBL" id="BJXJ01000062">
    <property type="protein sequence ID" value="GEM77541.1"/>
    <property type="molecule type" value="Genomic_DNA"/>
</dbReference>